<protein>
    <submittedName>
        <fullName evidence="1">(northern house mosquito) hypothetical protein</fullName>
    </submittedName>
</protein>
<reference evidence="1" key="1">
    <citation type="submission" date="2021-05" db="EMBL/GenBank/DDBJ databases">
        <authorList>
            <person name="Alioto T."/>
            <person name="Alioto T."/>
            <person name="Gomez Garrido J."/>
        </authorList>
    </citation>
    <scope>NUCLEOTIDE SEQUENCE</scope>
</reference>
<dbReference type="EMBL" id="HBUE01303014">
    <property type="protein sequence ID" value="CAG6579801.1"/>
    <property type="molecule type" value="Transcribed_RNA"/>
</dbReference>
<organism evidence="1">
    <name type="scientific">Culex pipiens</name>
    <name type="common">House mosquito</name>
    <dbReference type="NCBI Taxonomy" id="7175"/>
    <lineage>
        <taxon>Eukaryota</taxon>
        <taxon>Metazoa</taxon>
        <taxon>Ecdysozoa</taxon>
        <taxon>Arthropoda</taxon>
        <taxon>Hexapoda</taxon>
        <taxon>Insecta</taxon>
        <taxon>Pterygota</taxon>
        <taxon>Neoptera</taxon>
        <taxon>Endopterygota</taxon>
        <taxon>Diptera</taxon>
        <taxon>Nematocera</taxon>
        <taxon>Culicoidea</taxon>
        <taxon>Culicidae</taxon>
        <taxon>Culicinae</taxon>
        <taxon>Culicini</taxon>
        <taxon>Culex</taxon>
        <taxon>Culex</taxon>
    </lineage>
</organism>
<dbReference type="EMBL" id="HBUE01197009">
    <property type="protein sequence ID" value="CAG6528075.1"/>
    <property type="molecule type" value="Transcribed_RNA"/>
</dbReference>
<proteinExistence type="predicted"/>
<dbReference type="EMBL" id="HBUE01098327">
    <property type="protein sequence ID" value="CAG6484061.1"/>
    <property type="molecule type" value="Transcribed_RNA"/>
</dbReference>
<dbReference type="EMBL" id="HBUE01098328">
    <property type="protein sequence ID" value="CAG6484062.1"/>
    <property type="molecule type" value="Transcribed_RNA"/>
</dbReference>
<dbReference type="EMBL" id="HBUE01197008">
    <property type="protein sequence ID" value="CAG6528074.1"/>
    <property type="molecule type" value="Transcribed_RNA"/>
</dbReference>
<accession>A0A8D8JT85</accession>
<evidence type="ECO:0000313" key="1">
    <source>
        <dbReference type="EMBL" id="CAG6579800.1"/>
    </source>
</evidence>
<dbReference type="EMBL" id="HBUE01303013">
    <property type="protein sequence ID" value="CAG6579800.1"/>
    <property type="molecule type" value="Transcribed_RNA"/>
</dbReference>
<sequence>MSRLFISPFRSLSTTSSILSPLQEAVSAVTVAGSTVELLAPLHSPSGMVATIVLLLEAIAARLIAPEAVAMPTSKLSCRSALIILVWFMVPPSDQGSVFRC</sequence>
<name>A0A8D8JT85_CULPI</name>
<dbReference type="AlphaFoldDB" id="A0A8D8JT85"/>